<reference evidence="1 2" key="1">
    <citation type="journal article" date="2014" name="PLoS ONE">
        <title>The first complete genome sequence of the class fimbriimonadia in the phylum armatimonadetes.</title>
        <authorList>
            <person name="Hu Z.Y."/>
            <person name="Wang Y.Z."/>
            <person name="Im W.T."/>
            <person name="Wang S.Y."/>
            <person name="Zhao G.P."/>
            <person name="Zheng H.J."/>
            <person name="Quan Z.X."/>
        </authorList>
    </citation>
    <scope>NUCLEOTIDE SEQUENCE [LARGE SCALE GENOMIC DNA]</scope>
    <source>
        <strain evidence="1">Gsoil 348</strain>
    </source>
</reference>
<dbReference type="KEGG" id="fgi:OP10G_1968"/>
<dbReference type="HOGENOM" id="CLU_1341585_0_0_0"/>
<dbReference type="EMBL" id="CP007139">
    <property type="protein sequence ID" value="AIE85336.1"/>
    <property type="molecule type" value="Genomic_DNA"/>
</dbReference>
<evidence type="ECO:0000313" key="2">
    <source>
        <dbReference type="Proteomes" id="UP000027982"/>
    </source>
</evidence>
<dbReference type="Proteomes" id="UP000027982">
    <property type="component" value="Chromosome"/>
</dbReference>
<proteinExistence type="predicted"/>
<organism evidence="1 2">
    <name type="scientific">Fimbriimonas ginsengisoli Gsoil 348</name>
    <dbReference type="NCBI Taxonomy" id="661478"/>
    <lineage>
        <taxon>Bacteria</taxon>
        <taxon>Bacillati</taxon>
        <taxon>Armatimonadota</taxon>
        <taxon>Fimbriimonadia</taxon>
        <taxon>Fimbriimonadales</taxon>
        <taxon>Fimbriimonadaceae</taxon>
        <taxon>Fimbriimonas</taxon>
    </lineage>
</organism>
<evidence type="ECO:0000313" key="1">
    <source>
        <dbReference type="EMBL" id="AIE85336.1"/>
    </source>
</evidence>
<dbReference type="STRING" id="661478.OP10G_1968"/>
<accession>A0A068NPG0</accession>
<gene>
    <name evidence="1" type="ORF">OP10G_1968</name>
</gene>
<keyword evidence="2" id="KW-1185">Reference proteome</keyword>
<sequence>MPDFDGPDIIDFELDGWDGDAEPQATASPADFLDKETGVVWLRMVPYHVERLHGPLPAVIPRGDAARLAGLPFPLRRGAPTYDLHLQGDMKEPFRDMHAYALTPFGWVAFPQLHFVHGRLKGLSMQPHALTDTLDTYARVAVWLESELGPPSVRKGRPPRCHRRISPARWQCLPAFVQWRFAWGTVSLSFDMRDYETELVVRWK</sequence>
<dbReference type="AlphaFoldDB" id="A0A068NPG0"/>
<name>A0A068NPG0_FIMGI</name>
<protein>
    <submittedName>
        <fullName evidence="1">Uncharacterized protein</fullName>
    </submittedName>
</protein>
<dbReference type="RefSeq" id="WP_025226088.1">
    <property type="nucleotide sequence ID" value="NZ_CP007139.1"/>
</dbReference>